<name>A0A8H5XNG1_9HYPO</name>
<evidence type="ECO:0000256" key="7">
    <source>
        <dbReference type="RuleBase" id="RU000461"/>
    </source>
</evidence>
<dbReference type="GO" id="GO:0020037">
    <property type="term" value="F:heme binding"/>
    <property type="evidence" value="ECO:0007669"/>
    <property type="project" value="InterPro"/>
</dbReference>
<evidence type="ECO:0000256" key="6">
    <source>
        <dbReference type="PIRSR" id="PIRSR602403-1"/>
    </source>
</evidence>
<gene>
    <name evidence="9" type="ORF">FMUND_15567</name>
</gene>
<evidence type="ECO:0000313" key="10">
    <source>
        <dbReference type="Proteomes" id="UP000544331"/>
    </source>
</evidence>
<dbReference type="AlphaFoldDB" id="A0A8H5XNG1"/>
<feature type="transmembrane region" description="Helical" evidence="8">
    <location>
        <begin position="27"/>
        <end position="46"/>
    </location>
</feature>
<reference evidence="9 10" key="1">
    <citation type="submission" date="2020-05" db="EMBL/GenBank/DDBJ databases">
        <title>Identification and distribution of gene clusters putatively required for synthesis of sphingolipid metabolism inhibitors in phylogenetically diverse species of the filamentous fungus Fusarium.</title>
        <authorList>
            <person name="Kim H.-S."/>
            <person name="Busman M."/>
            <person name="Brown D.W."/>
            <person name="Divon H."/>
            <person name="Uhlig S."/>
            <person name="Proctor R.H."/>
        </authorList>
    </citation>
    <scope>NUCLEOTIDE SEQUENCE [LARGE SCALE GENOMIC DNA]</scope>
    <source>
        <strain evidence="9 10">NRRL 66235</strain>
    </source>
</reference>
<dbReference type="Pfam" id="PF00067">
    <property type="entry name" value="p450"/>
    <property type="match status" value="1"/>
</dbReference>
<keyword evidence="5 7" id="KW-0503">Monooxygenase</keyword>
<comment type="similarity">
    <text evidence="2 7">Belongs to the cytochrome P450 family.</text>
</comment>
<protein>
    <submittedName>
        <fullName evidence="9">Prostacyclin synthase</fullName>
    </submittedName>
</protein>
<dbReference type="InterPro" id="IPR017972">
    <property type="entry name" value="Cyt_P450_CS"/>
</dbReference>
<evidence type="ECO:0000256" key="3">
    <source>
        <dbReference type="ARBA" id="ARBA00022723"/>
    </source>
</evidence>
<proteinExistence type="inferred from homology"/>
<dbReference type="OrthoDB" id="1470350at2759"/>
<dbReference type="InterPro" id="IPR053007">
    <property type="entry name" value="CYP450_monoxygenase_sec-met"/>
</dbReference>
<organism evidence="9 10">
    <name type="scientific">Fusarium mundagurra</name>
    <dbReference type="NCBI Taxonomy" id="1567541"/>
    <lineage>
        <taxon>Eukaryota</taxon>
        <taxon>Fungi</taxon>
        <taxon>Dikarya</taxon>
        <taxon>Ascomycota</taxon>
        <taxon>Pezizomycotina</taxon>
        <taxon>Sordariomycetes</taxon>
        <taxon>Hypocreomycetidae</taxon>
        <taxon>Hypocreales</taxon>
        <taxon>Nectriaceae</taxon>
        <taxon>Fusarium</taxon>
        <taxon>Fusarium fujikuroi species complex</taxon>
    </lineage>
</organism>
<dbReference type="CDD" id="cd11040">
    <property type="entry name" value="CYP7_CYP8-like"/>
    <property type="match status" value="1"/>
</dbReference>
<comment type="caution">
    <text evidence="9">The sequence shown here is derived from an EMBL/GenBank/DDBJ whole genome shotgun (WGS) entry which is preliminary data.</text>
</comment>
<dbReference type="PANTHER" id="PTHR47582:SF1">
    <property type="entry name" value="P450, PUTATIVE (EUROFUNG)-RELATED"/>
    <property type="match status" value="1"/>
</dbReference>
<dbReference type="PRINTS" id="PR00465">
    <property type="entry name" value="EP450IV"/>
</dbReference>
<dbReference type="GO" id="GO:0004497">
    <property type="term" value="F:monooxygenase activity"/>
    <property type="evidence" value="ECO:0007669"/>
    <property type="project" value="UniProtKB-KW"/>
</dbReference>
<keyword evidence="7" id="KW-0560">Oxidoreductase</keyword>
<dbReference type="EMBL" id="JAAOAN010001111">
    <property type="protein sequence ID" value="KAF5696903.1"/>
    <property type="molecule type" value="Genomic_DNA"/>
</dbReference>
<keyword evidence="8" id="KW-0812">Transmembrane</keyword>
<keyword evidence="10" id="KW-1185">Reference proteome</keyword>
<evidence type="ECO:0000256" key="2">
    <source>
        <dbReference type="ARBA" id="ARBA00010617"/>
    </source>
</evidence>
<keyword evidence="8" id="KW-0472">Membrane</keyword>
<dbReference type="Proteomes" id="UP000544331">
    <property type="component" value="Unassembled WGS sequence"/>
</dbReference>
<dbReference type="GO" id="GO:0005506">
    <property type="term" value="F:iron ion binding"/>
    <property type="evidence" value="ECO:0007669"/>
    <property type="project" value="InterPro"/>
</dbReference>
<dbReference type="InterPro" id="IPR001128">
    <property type="entry name" value="Cyt_P450"/>
</dbReference>
<dbReference type="Gene3D" id="1.10.630.10">
    <property type="entry name" value="Cytochrome P450"/>
    <property type="match status" value="1"/>
</dbReference>
<dbReference type="InterPro" id="IPR036396">
    <property type="entry name" value="Cyt_P450_sf"/>
</dbReference>
<keyword evidence="8" id="KW-1133">Transmembrane helix</keyword>
<dbReference type="InterPro" id="IPR002403">
    <property type="entry name" value="Cyt_P450_E_grp-IV"/>
</dbReference>
<evidence type="ECO:0000256" key="8">
    <source>
        <dbReference type="SAM" id="Phobius"/>
    </source>
</evidence>
<dbReference type="PROSITE" id="PS00086">
    <property type="entry name" value="CYTOCHROME_P450"/>
    <property type="match status" value="1"/>
</dbReference>
<dbReference type="GO" id="GO:0016705">
    <property type="term" value="F:oxidoreductase activity, acting on paired donors, with incorporation or reduction of molecular oxygen"/>
    <property type="evidence" value="ECO:0007669"/>
    <property type="project" value="InterPro"/>
</dbReference>
<dbReference type="PANTHER" id="PTHR47582">
    <property type="entry name" value="P450, PUTATIVE (EUROFUNG)-RELATED"/>
    <property type="match status" value="1"/>
</dbReference>
<keyword evidence="3 6" id="KW-0479">Metal-binding</keyword>
<evidence type="ECO:0000256" key="1">
    <source>
        <dbReference type="ARBA" id="ARBA00001971"/>
    </source>
</evidence>
<evidence type="ECO:0000313" key="9">
    <source>
        <dbReference type="EMBL" id="KAF5696903.1"/>
    </source>
</evidence>
<evidence type="ECO:0000256" key="4">
    <source>
        <dbReference type="ARBA" id="ARBA00023004"/>
    </source>
</evidence>
<keyword evidence="4 6" id="KW-0408">Iron</keyword>
<dbReference type="SUPFAM" id="SSF48264">
    <property type="entry name" value="Cytochrome P450"/>
    <property type="match status" value="1"/>
</dbReference>
<feature type="binding site" description="axial binding residue" evidence="6">
    <location>
        <position position="458"/>
    </location>
    <ligand>
        <name>heme</name>
        <dbReference type="ChEBI" id="CHEBI:30413"/>
    </ligand>
    <ligandPart>
        <name>Fe</name>
        <dbReference type="ChEBI" id="CHEBI:18248"/>
    </ligandPart>
</feature>
<keyword evidence="6 7" id="KW-0349">Heme</keyword>
<evidence type="ECO:0000256" key="5">
    <source>
        <dbReference type="ARBA" id="ARBA00023033"/>
    </source>
</evidence>
<sequence length="525" mass="59637">MESHIHPQNNPAQATAWQLSRIISQTYLLHIFGASLALSLAFMLFLRHLSPSIDAREPLPIWPRVPLVGHVLSLISHKSNFHLSLHQNNNLPIVTLPMLNGKMYVVYSPTLVTAAMKNENISLDPIAFGFNHYVQGSQKETIEACARPEYNEKIMRMLHTSLMGDNLRALNVPALRALVGDLNSLEAHDVRRIENLWEWVQKQTVRSAHEALYGEKNPITWKVWEDIRTWADYMPTLALGFAQNTIASEGLAARQRAQEALKPFYTHRYDQHATVSRLVADRAKLLRDIGILDTELATSELFLPWVSVVNTAPAIMWLLCEVFAREDCVERVAREVQNVVKVDSTKGKRKATINVTKLGKDCDFLDRCFTETMRRYNTVVGVRRVMEDTQIQDLDGQVYLLKKGSDIQWTAGGAHRNVTAFGEDVLDWRPDRWCDPPFSTSKFQRENMLTFGRGKHICPGRMIATLEAKALVGVLALGYEVRGVSVPPEQVQPLTEVLRTPVWEGGEVLIRKKKGWEDVEWVFDV</sequence>
<accession>A0A8H5XNG1</accession>
<comment type="cofactor">
    <cofactor evidence="1 6">
        <name>heme</name>
        <dbReference type="ChEBI" id="CHEBI:30413"/>
    </cofactor>
</comment>